<gene>
    <name evidence="2" type="ORF">O9H85_19320</name>
</gene>
<organism evidence="2 3">
    <name type="scientific">Paenibacillus gyeongsangnamensis</name>
    <dbReference type="NCBI Taxonomy" id="3388067"/>
    <lineage>
        <taxon>Bacteria</taxon>
        <taxon>Bacillati</taxon>
        <taxon>Bacillota</taxon>
        <taxon>Bacilli</taxon>
        <taxon>Bacillales</taxon>
        <taxon>Paenibacillaceae</taxon>
        <taxon>Paenibacillus</taxon>
    </lineage>
</organism>
<sequence>MSENTKHKGNYEGTATMEAENQDMEFVNDTLNAVKTTTNLAGALAKHNEENDRK</sequence>
<name>A0ABT4QCB8_9BACL</name>
<evidence type="ECO:0000313" key="2">
    <source>
        <dbReference type="EMBL" id="MCZ8514533.1"/>
    </source>
</evidence>
<accession>A0ABT4QCB8</accession>
<reference evidence="2 3" key="1">
    <citation type="submission" date="2022-12" db="EMBL/GenBank/DDBJ databases">
        <title>Draft genome sequence of Paenibacillus sp. dW9.</title>
        <authorList>
            <person name="Choi E.-W."/>
            <person name="Kim D.-U."/>
        </authorList>
    </citation>
    <scope>NUCLEOTIDE SEQUENCE [LARGE SCALE GENOMIC DNA]</scope>
    <source>
        <strain evidence="3">dW9</strain>
    </source>
</reference>
<feature type="region of interest" description="Disordered" evidence="1">
    <location>
        <begin position="1"/>
        <end position="21"/>
    </location>
</feature>
<proteinExistence type="predicted"/>
<evidence type="ECO:0000313" key="3">
    <source>
        <dbReference type="Proteomes" id="UP001527882"/>
    </source>
</evidence>
<feature type="compositionally biased region" description="Basic and acidic residues" evidence="1">
    <location>
        <begin position="1"/>
        <end position="10"/>
    </location>
</feature>
<dbReference type="Proteomes" id="UP001527882">
    <property type="component" value="Unassembled WGS sequence"/>
</dbReference>
<comment type="caution">
    <text evidence="2">The sequence shown here is derived from an EMBL/GenBank/DDBJ whole genome shotgun (WGS) entry which is preliminary data.</text>
</comment>
<dbReference type="RefSeq" id="WP_269883054.1">
    <property type="nucleotide sequence ID" value="NZ_JAQAGZ010000012.1"/>
</dbReference>
<evidence type="ECO:0008006" key="4">
    <source>
        <dbReference type="Google" id="ProtNLM"/>
    </source>
</evidence>
<keyword evidence="3" id="KW-1185">Reference proteome</keyword>
<dbReference type="EMBL" id="JAQAGZ010000012">
    <property type="protein sequence ID" value="MCZ8514533.1"/>
    <property type="molecule type" value="Genomic_DNA"/>
</dbReference>
<protein>
    <recommendedName>
        <fullName evidence="4">DUF4025 domain-containing protein</fullName>
    </recommendedName>
</protein>
<evidence type="ECO:0000256" key="1">
    <source>
        <dbReference type="SAM" id="MobiDB-lite"/>
    </source>
</evidence>